<dbReference type="PANTHER" id="PTHR43630:SF2">
    <property type="entry name" value="GLYCOSYLTRANSFERASE"/>
    <property type="match status" value="1"/>
</dbReference>
<comment type="caution">
    <text evidence="3">The sequence shown here is derived from an EMBL/GenBank/DDBJ whole genome shotgun (WGS) entry which is preliminary data.</text>
</comment>
<evidence type="ECO:0000256" key="1">
    <source>
        <dbReference type="ARBA" id="ARBA00038494"/>
    </source>
</evidence>
<proteinExistence type="inferred from homology"/>
<evidence type="ECO:0000313" key="4">
    <source>
        <dbReference type="Proteomes" id="UP000567293"/>
    </source>
</evidence>
<accession>A0A7V8SZ49</accession>
<keyword evidence="4" id="KW-1185">Reference proteome</keyword>
<dbReference type="SUPFAM" id="SSF53448">
    <property type="entry name" value="Nucleotide-diphospho-sugar transferases"/>
    <property type="match status" value="1"/>
</dbReference>
<dbReference type="PANTHER" id="PTHR43630">
    <property type="entry name" value="POLY-BETA-1,6-N-ACETYL-D-GLUCOSAMINE SYNTHASE"/>
    <property type="match status" value="1"/>
</dbReference>
<gene>
    <name evidence="3" type="ORF">HRJ53_21665</name>
</gene>
<sequence length="112" mass="12643">MNRLSACLITSNEERNLPRALRSLQGVADEIIVVDCGSQDRTREVAREHGAKVATREWTDFAQQKNFAGAAASHDWILSLDADEELSSELRQSLLAWKQGEPEFVVYELARR</sequence>
<organism evidence="3 4">
    <name type="scientific">Candidatus Acidiferrum panamense</name>
    <dbReference type="NCBI Taxonomy" id="2741543"/>
    <lineage>
        <taxon>Bacteria</taxon>
        <taxon>Pseudomonadati</taxon>
        <taxon>Acidobacteriota</taxon>
        <taxon>Terriglobia</taxon>
        <taxon>Candidatus Acidiferrales</taxon>
        <taxon>Candidatus Acidiferrum</taxon>
    </lineage>
</organism>
<feature type="non-terminal residue" evidence="3">
    <location>
        <position position="112"/>
    </location>
</feature>
<dbReference type="InterPro" id="IPR001173">
    <property type="entry name" value="Glyco_trans_2-like"/>
</dbReference>
<feature type="domain" description="Glycosyltransferase 2-like" evidence="2">
    <location>
        <begin position="5"/>
        <end position="107"/>
    </location>
</feature>
<dbReference type="GO" id="GO:0016740">
    <property type="term" value="F:transferase activity"/>
    <property type="evidence" value="ECO:0007669"/>
    <property type="project" value="UniProtKB-KW"/>
</dbReference>
<evidence type="ECO:0000313" key="3">
    <source>
        <dbReference type="EMBL" id="MBA0087601.1"/>
    </source>
</evidence>
<dbReference type="Proteomes" id="UP000567293">
    <property type="component" value="Unassembled WGS sequence"/>
</dbReference>
<dbReference type="Pfam" id="PF00535">
    <property type="entry name" value="Glycos_transf_2"/>
    <property type="match status" value="1"/>
</dbReference>
<dbReference type="InterPro" id="IPR029044">
    <property type="entry name" value="Nucleotide-diphossugar_trans"/>
</dbReference>
<dbReference type="Gene3D" id="3.90.550.10">
    <property type="entry name" value="Spore Coat Polysaccharide Biosynthesis Protein SpsA, Chain A"/>
    <property type="match status" value="1"/>
</dbReference>
<protein>
    <submittedName>
        <fullName evidence="3">Glycosyltransferase family 2 protein</fullName>
    </submittedName>
</protein>
<dbReference type="CDD" id="cd02511">
    <property type="entry name" value="Beta4Glucosyltransferase"/>
    <property type="match status" value="1"/>
</dbReference>
<dbReference type="AlphaFoldDB" id="A0A7V8SZ49"/>
<comment type="similarity">
    <text evidence="1">Belongs to the glycosyltransferase 2 family. WaaE/KdtX subfamily.</text>
</comment>
<reference evidence="3" key="1">
    <citation type="submission" date="2020-06" db="EMBL/GenBank/DDBJ databases">
        <title>Legume-microbial interactions unlock mineral nutrients during tropical forest succession.</title>
        <authorList>
            <person name="Epihov D.Z."/>
        </authorList>
    </citation>
    <scope>NUCLEOTIDE SEQUENCE [LARGE SCALE GENOMIC DNA]</scope>
    <source>
        <strain evidence="3">Pan2503</strain>
    </source>
</reference>
<dbReference type="EMBL" id="JACDQQ010002084">
    <property type="protein sequence ID" value="MBA0087601.1"/>
    <property type="molecule type" value="Genomic_DNA"/>
</dbReference>
<evidence type="ECO:0000259" key="2">
    <source>
        <dbReference type="Pfam" id="PF00535"/>
    </source>
</evidence>
<name>A0A7V8SZ49_9BACT</name>